<feature type="region of interest" description="Disordered" evidence="1">
    <location>
        <begin position="175"/>
        <end position="258"/>
    </location>
</feature>
<dbReference type="OrthoDB" id="6081971at2759"/>
<comment type="caution">
    <text evidence="3">The sequence shown here is derived from an EMBL/GenBank/DDBJ whole genome shotgun (WGS) entry which is preliminary data.</text>
</comment>
<gene>
    <name evidence="3" type="ORF">HOLleu_10386</name>
</gene>
<name>A0A9Q1CER9_HOLLE</name>
<feature type="compositionally biased region" description="Basic and acidic residues" evidence="1">
    <location>
        <begin position="234"/>
        <end position="250"/>
    </location>
</feature>
<dbReference type="PANTHER" id="PTHR12243">
    <property type="entry name" value="MADF DOMAIN TRANSCRIPTION FACTOR"/>
    <property type="match status" value="1"/>
</dbReference>
<evidence type="ECO:0000313" key="4">
    <source>
        <dbReference type="Proteomes" id="UP001152320"/>
    </source>
</evidence>
<organism evidence="3 4">
    <name type="scientific">Holothuria leucospilota</name>
    <name type="common">Black long sea cucumber</name>
    <name type="synonym">Mertensiothuria leucospilota</name>
    <dbReference type="NCBI Taxonomy" id="206669"/>
    <lineage>
        <taxon>Eukaryota</taxon>
        <taxon>Metazoa</taxon>
        <taxon>Echinodermata</taxon>
        <taxon>Eleutherozoa</taxon>
        <taxon>Echinozoa</taxon>
        <taxon>Holothuroidea</taxon>
        <taxon>Aspidochirotacea</taxon>
        <taxon>Aspidochirotida</taxon>
        <taxon>Holothuriidae</taxon>
        <taxon>Holothuria</taxon>
    </lineage>
</organism>
<reference evidence="3" key="1">
    <citation type="submission" date="2021-10" db="EMBL/GenBank/DDBJ databases">
        <title>Tropical sea cucumber genome reveals ecological adaptation and Cuvierian tubules defense mechanism.</title>
        <authorList>
            <person name="Chen T."/>
        </authorList>
    </citation>
    <scope>NUCLEOTIDE SEQUENCE</scope>
    <source>
        <strain evidence="3">Nanhai2018</strain>
        <tissue evidence="3">Muscle</tissue>
    </source>
</reference>
<keyword evidence="4" id="KW-1185">Reference proteome</keyword>
<accession>A0A9Q1CER9</accession>
<dbReference type="InterPro" id="IPR039353">
    <property type="entry name" value="TF_Adf1"/>
</dbReference>
<evidence type="ECO:0000259" key="2">
    <source>
        <dbReference type="PROSITE" id="PS51029"/>
    </source>
</evidence>
<dbReference type="Pfam" id="PF10545">
    <property type="entry name" value="MADF_DNA_bdg"/>
    <property type="match status" value="1"/>
</dbReference>
<dbReference type="PANTHER" id="PTHR12243:SF67">
    <property type="entry name" value="COREPRESSOR OF PANGOLIN, ISOFORM A-RELATED"/>
    <property type="match status" value="1"/>
</dbReference>
<dbReference type="AlphaFoldDB" id="A0A9Q1CER9"/>
<dbReference type="PROSITE" id="PS51029">
    <property type="entry name" value="MADF"/>
    <property type="match status" value="1"/>
</dbReference>
<dbReference type="SMART" id="SM00595">
    <property type="entry name" value="MADF"/>
    <property type="match status" value="1"/>
</dbReference>
<sequence length="258" mass="29974">MASKRLSKDETEQLIELVRQKPYLYDVTDPDHADATKVANAWQAITEKMGLQDKGYSLKEKWKNLRDYYIRKRREQKGKSGDGAKQKVKWPFFELMQFLNDYAVENSQTDSNVDEVPITKEDEQDLSTYDADTQREVERTIGETFPKWASGKDAPIATPPIRSRIYRNELEIGVDQSHESTIESQEASDDDRSTNQLSQTSRQNERASMPAVKNLPRQERKVKRRSNTDDPLDEEIKQLIRERKQDRKELIGMSNGCK</sequence>
<evidence type="ECO:0000256" key="1">
    <source>
        <dbReference type="SAM" id="MobiDB-lite"/>
    </source>
</evidence>
<dbReference type="EMBL" id="JAIZAY010000004">
    <property type="protein sequence ID" value="KAJ8043340.1"/>
    <property type="molecule type" value="Genomic_DNA"/>
</dbReference>
<proteinExistence type="predicted"/>
<protein>
    <recommendedName>
        <fullName evidence="2">MADF domain-containing protein</fullName>
    </recommendedName>
</protein>
<feature type="domain" description="MADF" evidence="2">
    <location>
        <begin position="13"/>
        <end position="104"/>
    </location>
</feature>
<dbReference type="InterPro" id="IPR006578">
    <property type="entry name" value="MADF-dom"/>
</dbReference>
<dbReference type="Proteomes" id="UP001152320">
    <property type="component" value="Chromosome 4"/>
</dbReference>
<evidence type="ECO:0000313" key="3">
    <source>
        <dbReference type="EMBL" id="KAJ8043340.1"/>
    </source>
</evidence>